<organism evidence="4 5">
    <name type="scientific">Ruminococcus albus</name>
    <dbReference type="NCBI Taxonomy" id="1264"/>
    <lineage>
        <taxon>Bacteria</taxon>
        <taxon>Bacillati</taxon>
        <taxon>Bacillota</taxon>
        <taxon>Clostridia</taxon>
        <taxon>Eubacteriales</taxon>
        <taxon>Oscillospiraceae</taxon>
        <taxon>Ruminococcus</taxon>
    </lineage>
</organism>
<dbReference type="InterPro" id="IPR036116">
    <property type="entry name" value="FN3_sf"/>
</dbReference>
<dbReference type="InterPro" id="IPR032675">
    <property type="entry name" value="LRR_dom_sf"/>
</dbReference>
<dbReference type="NCBIfam" id="TIGR02167">
    <property type="entry name" value="Liste_lipo_26"/>
    <property type="match status" value="18"/>
</dbReference>
<name>A0A1H7QCT0_RUMAL</name>
<evidence type="ECO:0000256" key="2">
    <source>
        <dbReference type="SAM" id="SignalP"/>
    </source>
</evidence>
<feature type="signal peptide" evidence="2">
    <location>
        <begin position="1"/>
        <end position="23"/>
    </location>
</feature>
<dbReference type="PANTHER" id="PTHR24373:SF275">
    <property type="entry name" value="TIR DOMAIN-CONTAINING PROTEIN"/>
    <property type="match status" value="1"/>
</dbReference>
<proteinExistence type="predicted"/>
<feature type="chain" id="PRO_5038621038" evidence="2">
    <location>
        <begin position="24"/>
        <end position="1009"/>
    </location>
</feature>
<evidence type="ECO:0000256" key="1">
    <source>
        <dbReference type="ARBA" id="ARBA00022729"/>
    </source>
</evidence>
<dbReference type="SUPFAM" id="SSF49265">
    <property type="entry name" value="Fibronectin type III"/>
    <property type="match status" value="1"/>
</dbReference>
<dbReference type="PROSITE" id="PS51781">
    <property type="entry name" value="SH3B"/>
    <property type="match status" value="1"/>
</dbReference>
<dbReference type="RefSeq" id="WP_081350610.1">
    <property type="nucleotide sequence ID" value="NZ_FOAT01000035.1"/>
</dbReference>
<dbReference type="InterPro" id="IPR050328">
    <property type="entry name" value="Dev_Immune_Receptor"/>
</dbReference>
<dbReference type="InterPro" id="IPR011889">
    <property type="entry name" value="Liste_lipo_26"/>
</dbReference>
<evidence type="ECO:0000259" key="3">
    <source>
        <dbReference type="PROSITE" id="PS51781"/>
    </source>
</evidence>
<evidence type="ECO:0000313" key="5">
    <source>
        <dbReference type="Proteomes" id="UP000186015"/>
    </source>
</evidence>
<dbReference type="InterPro" id="IPR003646">
    <property type="entry name" value="SH3-like_bac-type"/>
</dbReference>
<gene>
    <name evidence="4" type="ORF">SAMN05216469_1353</name>
</gene>
<dbReference type="InterPro" id="IPR005046">
    <property type="entry name" value="DUF285"/>
</dbReference>
<dbReference type="EMBL" id="FOAT01000035">
    <property type="protein sequence ID" value="SEL45753.1"/>
    <property type="molecule type" value="Genomic_DNA"/>
</dbReference>
<dbReference type="Gene3D" id="2.60.40.10">
    <property type="entry name" value="Immunoglobulins"/>
    <property type="match status" value="1"/>
</dbReference>
<dbReference type="InterPro" id="IPR013783">
    <property type="entry name" value="Ig-like_fold"/>
</dbReference>
<dbReference type="SUPFAM" id="SSF52047">
    <property type="entry name" value="RNI-like"/>
    <property type="match status" value="1"/>
</dbReference>
<dbReference type="Gene3D" id="3.80.10.10">
    <property type="entry name" value="Ribonuclease Inhibitor"/>
    <property type="match status" value="4"/>
</dbReference>
<dbReference type="Pfam" id="PF03382">
    <property type="entry name" value="DUF285"/>
    <property type="match status" value="3"/>
</dbReference>
<dbReference type="OrthoDB" id="5847479at2"/>
<dbReference type="Gene3D" id="2.30.30.40">
    <property type="entry name" value="SH3 Domains"/>
    <property type="match status" value="1"/>
</dbReference>
<dbReference type="PANTHER" id="PTHR24373">
    <property type="entry name" value="SLIT RELATED LEUCINE-RICH REPEAT NEURONAL PROTEIN"/>
    <property type="match status" value="1"/>
</dbReference>
<feature type="domain" description="SH3b" evidence="3">
    <location>
        <begin position="754"/>
        <end position="818"/>
    </location>
</feature>
<accession>A0A1H7QCT0</accession>
<keyword evidence="1 2" id="KW-0732">Signal</keyword>
<reference evidence="4 5" key="1">
    <citation type="submission" date="2016-10" db="EMBL/GenBank/DDBJ databases">
        <authorList>
            <person name="de Groot N.N."/>
        </authorList>
    </citation>
    <scope>NUCLEOTIDE SEQUENCE [LARGE SCALE GENOMIC DNA]</scope>
    <source>
        <strain evidence="4 5">KH2T6</strain>
    </source>
</reference>
<evidence type="ECO:0000313" key="4">
    <source>
        <dbReference type="EMBL" id="SEL45753.1"/>
    </source>
</evidence>
<sequence length="1009" mass="112208">MKMKEVLAVLMSFCMVAGSVSYGAPIITQNITAHAESANYFSYDQNSGVMFLRGEVDGEAVRDFCYRSYVKTIVALEGTVLPEDCSELFKDYKYCITIDLSDADTSNVTNMRGMFSGCSGLTTLNVSGFDTSSVTNMATMFSGCSELTELDVSGFDTSNVEYMGAMFSGCKSLTSLDVSGFDTSNVTNMGRMFESCNGLTSIDISGLNTSKVTNMSSMFEKCYELTSINISGLDTSNVKDMSRMFSECKKLSKLDLTGLNTSKVKNMDSMFSNCCALTTLDLSGFNTSNVSYMGRMFYYCTGLSELDVSVFDTSNVIDMTNMFGGCRGLTKLDLSTFDTSNVEYMTRMFYYCSGLKKLDISGFDTGNVTNMDELFYECSKLTSLDVSGFDTSNVESMSFIFANCYGLTSIDVSGFDIRNSTSIAGMFYGCSGLTSIDVSSFDTSNVESMISLFNGCSSLTSIDVSGFDTKKTTNMGWMFGRCSGLTELDVSGFDTSKVTYMHNMFDSCSGLTELDLSNFDTSKVIWTHNMFKGCTGLSKLDLTSFDTSKVTEMYNMFSGCSGLETLDLSSFDTSKVKDMGRMFKDCNNLKNLTLGKNFKRIKEEAELPNEDGWVNANATSVVVSGSGEFADIENKGNNTYIIFTGDPITYPTNIKVEYNDKYRQVRFTWNKVKGADSYGIAVYLAGKWKVQAQNITDTVYTSPKNLTPGKTYQVAIAARVNGKWDTANAIKNAVTCTIVDYNSYVKPDREIRFGSDLYVIADEITMYLGPDTSYGKVTTIPGKTSLQELGVMNNNDNWAFTEYKGKYGWVQVMNEFGERQIQIRSLIVKKPVIYLYPEKETDVHVEVELTEADLSTTYPKYNNGWDVVAKPDGSLVNKADGSHHRYLFWDAVNCRTDFDFSKGFCVAGSDTENFLKEKLSYMGLTEDEMNEFIVYWLPQMEHNKYNLISFQSDKYTDSAKLNITPEPDSMLRVFMTYVPLEEAVDIEPQELSTFERSGFTVVEWGGSEI</sequence>
<dbReference type="AlphaFoldDB" id="A0A1H7QCT0"/>
<dbReference type="SUPFAM" id="SSF52058">
    <property type="entry name" value="L domain-like"/>
    <property type="match status" value="1"/>
</dbReference>
<dbReference type="InterPro" id="IPR003961">
    <property type="entry name" value="FN3_dom"/>
</dbReference>
<dbReference type="CDD" id="cd00063">
    <property type="entry name" value="FN3"/>
    <property type="match status" value="1"/>
</dbReference>
<dbReference type="Proteomes" id="UP000186015">
    <property type="component" value="Unassembled WGS sequence"/>
</dbReference>
<protein>
    <submittedName>
        <fullName evidence="4">Surface protein</fullName>
    </submittedName>
</protein>